<dbReference type="NCBIfam" id="NF000840">
    <property type="entry name" value="PRK00071.1-3"/>
    <property type="match status" value="1"/>
</dbReference>
<keyword evidence="7" id="KW-0547">Nucleotide-binding</keyword>
<accession>A0A2T2XJ77</accession>
<dbReference type="UniPathway" id="UPA00253">
    <property type="reaction ID" value="UER00332"/>
</dbReference>
<proteinExistence type="predicted"/>
<evidence type="ECO:0000256" key="8">
    <source>
        <dbReference type="ARBA" id="ARBA00022840"/>
    </source>
</evidence>
<evidence type="ECO:0000256" key="2">
    <source>
        <dbReference type="ARBA" id="ARBA00005019"/>
    </source>
</evidence>
<name>A0A2T2XJ77_9FIRM</name>
<dbReference type="EMBL" id="PXYW01000008">
    <property type="protein sequence ID" value="PSR34552.1"/>
    <property type="molecule type" value="Genomic_DNA"/>
</dbReference>
<gene>
    <name evidence="12" type="primary">nadD</name>
    <name evidence="12" type="ORF">C7B46_05340</name>
</gene>
<keyword evidence="4" id="KW-0662">Pyridine nucleotide biosynthesis</keyword>
<comment type="caution">
    <text evidence="12">The sequence shown here is derived from an EMBL/GenBank/DDBJ whole genome shotgun (WGS) entry which is preliminary data.</text>
</comment>
<dbReference type="GO" id="GO:0005524">
    <property type="term" value="F:ATP binding"/>
    <property type="evidence" value="ECO:0007669"/>
    <property type="project" value="UniProtKB-KW"/>
</dbReference>
<dbReference type="EC" id="2.7.7.18" evidence="3"/>
<dbReference type="InterPro" id="IPR004821">
    <property type="entry name" value="Cyt_trans-like"/>
</dbReference>
<comment type="catalytic activity">
    <reaction evidence="10">
        <text>nicotinate beta-D-ribonucleotide + ATP + H(+) = deamido-NAD(+) + diphosphate</text>
        <dbReference type="Rhea" id="RHEA:22860"/>
        <dbReference type="ChEBI" id="CHEBI:15378"/>
        <dbReference type="ChEBI" id="CHEBI:30616"/>
        <dbReference type="ChEBI" id="CHEBI:33019"/>
        <dbReference type="ChEBI" id="CHEBI:57502"/>
        <dbReference type="ChEBI" id="CHEBI:58437"/>
        <dbReference type="EC" id="2.7.7.18"/>
    </reaction>
</comment>
<comment type="pathway">
    <text evidence="2">Cofactor biosynthesis; NAD(+) biosynthesis; deamido-NAD(+) from nicotinate D-ribonucleotide: step 1/1.</text>
</comment>
<comment type="function">
    <text evidence="1">Catalyzes the reversible adenylation of nicotinate mononucleotide (NaMN) to nicotinic acid adenine dinucleotide (NaAD).</text>
</comment>
<evidence type="ECO:0000313" key="13">
    <source>
        <dbReference type="Proteomes" id="UP000242972"/>
    </source>
</evidence>
<dbReference type="InterPro" id="IPR014729">
    <property type="entry name" value="Rossmann-like_a/b/a_fold"/>
</dbReference>
<evidence type="ECO:0000256" key="9">
    <source>
        <dbReference type="ARBA" id="ARBA00023027"/>
    </source>
</evidence>
<evidence type="ECO:0000256" key="6">
    <source>
        <dbReference type="ARBA" id="ARBA00022695"/>
    </source>
</evidence>
<keyword evidence="5 12" id="KW-0808">Transferase</keyword>
<evidence type="ECO:0000313" key="12">
    <source>
        <dbReference type="EMBL" id="PSR34552.1"/>
    </source>
</evidence>
<keyword evidence="9" id="KW-0520">NAD</keyword>
<dbReference type="NCBIfam" id="TIGR00482">
    <property type="entry name" value="nicotinate (nicotinamide) nucleotide adenylyltransferase"/>
    <property type="match status" value="1"/>
</dbReference>
<dbReference type="GO" id="GO:0004515">
    <property type="term" value="F:nicotinate-nucleotide adenylyltransferase activity"/>
    <property type="evidence" value="ECO:0007669"/>
    <property type="project" value="UniProtKB-EC"/>
</dbReference>
<keyword evidence="6 12" id="KW-0548">Nucleotidyltransferase</keyword>
<evidence type="ECO:0000256" key="1">
    <source>
        <dbReference type="ARBA" id="ARBA00002324"/>
    </source>
</evidence>
<evidence type="ECO:0000256" key="5">
    <source>
        <dbReference type="ARBA" id="ARBA00022679"/>
    </source>
</evidence>
<evidence type="ECO:0000256" key="4">
    <source>
        <dbReference type="ARBA" id="ARBA00022642"/>
    </source>
</evidence>
<dbReference type="SUPFAM" id="SSF52374">
    <property type="entry name" value="Nucleotidylyl transferase"/>
    <property type="match status" value="1"/>
</dbReference>
<evidence type="ECO:0000256" key="10">
    <source>
        <dbReference type="ARBA" id="ARBA00048721"/>
    </source>
</evidence>
<dbReference type="GO" id="GO:0009435">
    <property type="term" value="P:NAD+ biosynthetic process"/>
    <property type="evidence" value="ECO:0007669"/>
    <property type="project" value="UniProtKB-UniPathway"/>
</dbReference>
<dbReference type="Gene3D" id="3.40.50.620">
    <property type="entry name" value="HUPs"/>
    <property type="match status" value="1"/>
</dbReference>
<protein>
    <recommendedName>
        <fullName evidence="3">nicotinate-nucleotide adenylyltransferase</fullName>
        <ecNumber evidence="3">2.7.7.18</ecNumber>
    </recommendedName>
</protein>
<dbReference type="AlphaFoldDB" id="A0A2T2XJ77"/>
<dbReference type="PANTHER" id="PTHR39321:SF3">
    <property type="entry name" value="PHOSPHOPANTETHEINE ADENYLYLTRANSFERASE"/>
    <property type="match status" value="1"/>
</dbReference>
<dbReference type="InterPro" id="IPR005248">
    <property type="entry name" value="NadD/NMNAT"/>
</dbReference>
<keyword evidence="8" id="KW-0067">ATP-binding</keyword>
<evidence type="ECO:0000256" key="7">
    <source>
        <dbReference type="ARBA" id="ARBA00022741"/>
    </source>
</evidence>
<dbReference type="Proteomes" id="UP000242972">
    <property type="component" value="Unassembled WGS sequence"/>
</dbReference>
<evidence type="ECO:0000259" key="11">
    <source>
        <dbReference type="Pfam" id="PF01467"/>
    </source>
</evidence>
<dbReference type="CDD" id="cd02165">
    <property type="entry name" value="NMNAT"/>
    <property type="match status" value="1"/>
</dbReference>
<evidence type="ECO:0000256" key="3">
    <source>
        <dbReference type="ARBA" id="ARBA00012389"/>
    </source>
</evidence>
<dbReference type="Pfam" id="PF01467">
    <property type="entry name" value="CTP_transf_like"/>
    <property type="match status" value="1"/>
</dbReference>
<feature type="domain" description="Cytidyltransferase-like" evidence="11">
    <location>
        <begin position="4"/>
        <end position="136"/>
    </location>
</feature>
<dbReference type="PANTHER" id="PTHR39321">
    <property type="entry name" value="NICOTINATE-NUCLEOTIDE ADENYLYLTRANSFERASE-RELATED"/>
    <property type="match status" value="1"/>
</dbReference>
<organism evidence="12 13">
    <name type="scientific">Sulfobacillus benefaciens</name>
    <dbReference type="NCBI Taxonomy" id="453960"/>
    <lineage>
        <taxon>Bacteria</taxon>
        <taxon>Bacillati</taxon>
        <taxon>Bacillota</taxon>
        <taxon>Clostridia</taxon>
        <taxon>Eubacteriales</taxon>
        <taxon>Clostridiales Family XVII. Incertae Sedis</taxon>
        <taxon>Sulfobacillus</taxon>
    </lineage>
</organism>
<sequence>AGHPPHKVETGVASPEHRYLMTFLAIAPNFHFELSRVEIERQGPSYTSDTLRYFHMMDDSIDWYFISGADAILEIASWHYPEDIFRYGQLIAASRPGYSLSRLQALSDHLGEDKVQRIHQLEVPALAISSSLVRERIQSGLSIKYLVPEAVEHYIAKNGLYQGHP</sequence>
<reference evidence="12 13" key="1">
    <citation type="journal article" date="2014" name="BMC Genomics">
        <title>Comparison of environmental and isolate Sulfobacillus genomes reveals diverse carbon, sulfur, nitrogen, and hydrogen metabolisms.</title>
        <authorList>
            <person name="Justice N.B."/>
            <person name="Norman A."/>
            <person name="Brown C.T."/>
            <person name="Singh A."/>
            <person name="Thomas B.C."/>
            <person name="Banfield J.F."/>
        </authorList>
    </citation>
    <scope>NUCLEOTIDE SEQUENCE [LARGE SCALE GENOMIC DNA]</scope>
    <source>
        <strain evidence="12">AMDSBA4</strain>
    </source>
</reference>
<feature type="non-terminal residue" evidence="12">
    <location>
        <position position="1"/>
    </location>
</feature>